<evidence type="ECO:0000313" key="3">
    <source>
        <dbReference type="Proteomes" id="UP000028523"/>
    </source>
</evidence>
<dbReference type="Proteomes" id="UP000028523">
    <property type="component" value="Unassembled WGS sequence"/>
</dbReference>
<dbReference type="RefSeq" id="WP_051790368.1">
    <property type="nucleotide sequence ID" value="NZ_AWQU01000089.1"/>
</dbReference>
<dbReference type="AlphaFoldDB" id="A0A084U2K9"/>
<reference evidence="2 3" key="1">
    <citation type="journal article" date="2014" name="PLoS ONE">
        <title>Reduction of Hydrogen Peroxide Accumulation and Toxicity by a Catalase from Mycoplasma iowae.</title>
        <authorList>
            <person name="Pritchard R.E."/>
            <person name="Prassinos A.J."/>
            <person name="Osborne J.D."/>
            <person name="Raviv Z."/>
            <person name="Balish M.F."/>
        </authorList>
    </citation>
    <scope>NUCLEOTIDE SEQUENCE [LARGE SCALE GENOMIC DNA]</scope>
    <source>
        <strain evidence="2 3">DK-CPA</strain>
    </source>
</reference>
<dbReference type="PANTHER" id="PTHR30399">
    <property type="entry name" value="UNCHARACTERIZED PROTEIN YGJP"/>
    <property type="match status" value="1"/>
</dbReference>
<dbReference type="InterPro" id="IPR002725">
    <property type="entry name" value="YgjP-like_metallopeptidase"/>
</dbReference>
<accession>A0A084U2K9</accession>
<protein>
    <submittedName>
        <fullName evidence="2">Putative metal-dependent hydrolase, DUF45 superfamily</fullName>
    </submittedName>
</protein>
<dbReference type="PANTHER" id="PTHR30399:SF1">
    <property type="entry name" value="UTP PYROPHOSPHATASE"/>
    <property type="match status" value="1"/>
</dbReference>
<keyword evidence="2" id="KW-0378">Hydrolase</keyword>
<evidence type="ECO:0000313" key="2">
    <source>
        <dbReference type="EMBL" id="KFB07195.1"/>
    </source>
</evidence>
<name>A0A084U2K9_MALIO</name>
<dbReference type="InterPro" id="IPR053136">
    <property type="entry name" value="UTP_pyrophosphatase-like"/>
</dbReference>
<dbReference type="Gene3D" id="3.30.2010.10">
    <property type="entry name" value="Metalloproteases ('zincins'), catalytic domain"/>
    <property type="match status" value="1"/>
</dbReference>
<evidence type="ECO:0000259" key="1">
    <source>
        <dbReference type="Pfam" id="PF01863"/>
    </source>
</evidence>
<dbReference type="CDD" id="cd07344">
    <property type="entry name" value="M48_yhfN_like"/>
    <property type="match status" value="1"/>
</dbReference>
<comment type="caution">
    <text evidence="2">The sequence shown here is derived from an EMBL/GenBank/DDBJ whole genome shotgun (WGS) entry which is preliminary data.</text>
</comment>
<feature type="domain" description="YgjP-like metallopeptidase" evidence="1">
    <location>
        <begin position="27"/>
        <end position="226"/>
    </location>
</feature>
<keyword evidence="3" id="KW-1185">Reference proteome</keyword>
<dbReference type="GO" id="GO:0016787">
    <property type="term" value="F:hydrolase activity"/>
    <property type="evidence" value="ECO:0007669"/>
    <property type="project" value="UniProtKB-KW"/>
</dbReference>
<proteinExistence type="predicted"/>
<sequence length="228" mass="27386">MNTYSSSILIDNNEFKVNVKFSTKYKRLAMSFNEKLELVIRSPIIVNANDISNFIASNTNWILNSYNSKKNNSMINLQDNYIYLLGKKYQINWIEITGNFKYSIDSDCLNLYVRKNFSKKNTIIKFLTKNFSDFVFKKLNYWSTIMGLSFNDFKFKWAETSFGKCFYNKKIINISPRICLYPENIIDYLLIHELSHLIHPNHSKEFWNNVEKYYKEYKMARKYLKIHY</sequence>
<organism evidence="2 3">
    <name type="scientific">Malacoplasma iowae DK-CPA</name>
    <dbReference type="NCBI Taxonomy" id="1394179"/>
    <lineage>
        <taxon>Bacteria</taxon>
        <taxon>Bacillati</taxon>
        <taxon>Mycoplasmatota</taxon>
        <taxon>Mycoplasmoidales</taxon>
        <taxon>Mycoplasmoidaceae</taxon>
        <taxon>Malacoplasma</taxon>
    </lineage>
</organism>
<dbReference type="EMBL" id="AWQU01000089">
    <property type="protein sequence ID" value="KFB07195.1"/>
    <property type="molecule type" value="Genomic_DNA"/>
</dbReference>
<dbReference type="Pfam" id="PF01863">
    <property type="entry name" value="YgjP-like"/>
    <property type="match status" value="1"/>
</dbReference>
<gene>
    <name evidence="2" type="ORF">P271_19</name>
</gene>